<reference evidence="2 3" key="1">
    <citation type="submission" date="2024-06" db="EMBL/GenBank/DDBJ databases">
        <title>Flavobacterium spp. isolated from glacier.</title>
        <authorList>
            <person name="Han D."/>
        </authorList>
    </citation>
    <scope>NUCLEOTIDE SEQUENCE [LARGE SCALE GENOMIC DNA]</scope>
    <source>
        <strain evidence="2 3">LS2P90</strain>
    </source>
</reference>
<dbReference type="InterPro" id="IPR034660">
    <property type="entry name" value="DinB/YfiT-like"/>
</dbReference>
<dbReference type="Pfam" id="PF12867">
    <property type="entry name" value="DinB_2"/>
    <property type="match status" value="1"/>
</dbReference>
<accession>A0ABW6HVZ5</accession>
<comment type="caution">
    <text evidence="2">The sequence shown here is derived from an EMBL/GenBank/DDBJ whole genome shotgun (WGS) entry which is preliminary data.</text>
</comment>
<evidence type="ECO:0000259" key="1">
    <source>
        <dbReference type="Pfam" id="PF12867"/>
    </source>
</evidence>
<dbReference type="SUPFAM" id="SSF109854">
    <property type="entry name" value="DinB/YfiT-like putative metalloenzymes"/>
    <property type="match status" value="1"/>
</dbReference>
<proteinExistence type="predicted"/>
<evidence type="ECO:0000313" key="2">
    <source>
        <dbReference type="EMBL" id="MFE3867740.1"/>
    </source>
</evidence>
<feature type="domain" description="DinB-like" evidence="1">
    <location>
        <begin position="8"/>
        <end position="145"/>
    </location>
</feature>
<keyword evidence="3" id="KW-1185">Reference proteome</keyword>
<sequence>MTQETNRLTQLLEEMENLFSTHSIVDFDVKPFDSAWSKKEILGHLIDSALNNIQRFTEIQYSEKPYQVRKYNPDELVKANNYKYKDNGDLFQLWLHLNKQISFIMHNQTQTALQYSIILPDGQPKDLRFLLIDYIEHLEHHLNQIKS</sequence>
<dbReference type="Proteomes" id="UP001600109">
    <property type="component" value="Unassembled WGS sequence"/>
</dbReference>
<evidence type="ECO:0000313" key="3">
    <source>
        <dbReference type="Proteomes" id="UP001600109"/>
    </source>
</evidence>
<dbReference type="RefSeq" id="WP_379854399.1">
    <property type="nucleotide sequence ID" value="NZ_JBHZPZ010000006.1"/>
</dbReference>
<protein>
    <submittedName>
        <fullName evidence="2">DinB family protein</fullName>
    </submittedName>
</protein>
<dbReference type="EMBL" id="JBHZPZ010000006">
    <property type="protein sequence ID" value="MFE3867740.1"/>
    <property type="molecule type" value="Genomic_DNA"/>
</dbReference>
<gene>
    <name evidence="2" type="ORF">ACFX5E_06585</name>
</gene>
<dbReference type="Gene3D" id="1.20.120.450">
    <property type="entry name" value="dinb family like domain"/>
    <property type="match status" value="1"/>
</dbReference>
<name>A0ABW6HVZ5_9FLAO</name>
<organism evidence="2 3">
    <name type="scientific">Flavobacterium xylosi</name>
    <dbReference type="NCBI Taxonomy" id="3230415"/>
    <lineage>
        <taxon>Bacteria</taxon>
        <taxon>Pseudomonadati</taxon>
        <taxon>Bacteroidota</taxon>
        <taxon>Flavobacteriia</taxon>
        <taxon>Flavobacteriales</taxon>
        <taxon>Flavobacteriaceae</taxon>
        <taxon>Flavobacterium</taxon>
    </lineage>
</organism>
<dbReference type="InterPro" id="IPR024775">
    <property type="entry name" value="DinB-like"/>
</dbReference>